<evidence type="ECO:0000313" key="3">
    <source>
        <dbReference type="Proteomes" id="UP001152561"/>
    </source>
</evidence>
<keyword evidence="1" id="KW-0472">Membrane</keyword>
<protein>
    <submittedName>
        <fullName evidence="2">Uncharacterized protein</fullName>
    </submittedName>
</protein>
<evidence type="ECO:0000256" key="1">
    <source>
        <dbReference type="SAM" id="Phobius"/>
    </source>
</evidence>
<organism evidence="2 3">
    <name type="scientific">Anisodus acutangulus</name>
    <dbReference type="NCBI Taxonomy" id="402998"/>
    <lineage>
        <taxon>Eukaryota</taxon>
        <taxon>Viridiplantae</taxon>
        <taxon>Streptophyta</taxon>
        <taxon>Embryophyta</taxon>
        <taxon>Tracheophyta</taxon>
        <taxon>Spermatophyta</taxon>
        <taxon>Magnoliopsida</taxon>
        <taxon>eudicotyledons</taxon>
        <taxon>Gunneridae</taxon>
        <taxon>Pentapetalae</taxon>
        <taxon>asterids</taxon>
        <taxon>lamiids</taxon>
        <taxon>Solanales</taxon>
        <taxon>Solanaceae</taxon>
        <taxon>Solanoideae</taxon>
        <taxon>Hyoscyameae</taxon>
        <taxon>Anisodus</taxon>
    </lineage>
</organism>
<name>A0A9Q1LR83_9SOLA</name>
<dbReference type="EMBL" id="JAJAGQ010000016">
    <property type="protein sequence ID" value="KAJ8540267.1"/>
    <property type="molecule type" value="Genomic_DNA"/>
</dbReference>
<comment type="caution">
    <text evidence="2">The sequence shown here is derived from an EMBL/GenBank/DDBJ whole genome shotgun (WGS) entry which is preliminary data.</text>
</comment>
<feature type="transmembrane region" description="Helical" evidence="1">
    <location>
        <begin position="50"/>
        <end position="67"/>
    </location>
</feature>
<accession>A0A9Q1LR83</accession>
<evidence type="ECO:0000313" key="2">
    <source>
        <dbReference type="EMBL" id="KAJ8540267.1"/>
    </source>
</evidence>
<dbReference type="Proteomes" id="UP001152561">
    <property type="component" value="Unassembled WGS sequence"/>
</dbReference>
<keyword evidence="3" id="KW-1185">Reference proteome</keyword>
<reference evidence="3" key="1">
    <citation type="journal article" date="2023" name="Proc. Natl. Acad. Sci. U.S.A.">
        <title>Genomic and structural basis for evolution of tropane alkaloid biosynthesis.</title>
        <authorList>
            <person name="Wanga Y.-J."/>
            <person name="Taina T."/>
            <person name="Yua J.-Y."/>
            <person name="Lia J."/>
            <person name="Xua B."/>
            <person name="Chenc J."/>
            <person name="D'Auriad J.C."/>
            <person name="Huanga J.-P."/>
            <person name="Huanga S.-X."/>
        </authorList>
    </citation>
    <scope>NUCLEOTIDE SEQUENCE [LARGE SCALE GENOMIC DNA]</scope>
    <source>
        <strain evidence="3">cv. KIB-2019</strain>
    </source>
</reference>
<sequence>MQTNDGKDITLLGGSSSIKLKYEESSGSSQTQTYTVASHNISSAPIVDPTKLFTFFLIIICILFNLLK</sequence>
<keyword evidence="1" id="KW-1133">Transmembrane helix</keyword>
<dbReference type="AlphaFoldDB" id="A0A9Q1LR83"/>
<proteinExistence type="predicted"/>
<gene>
    <name evidence="2" type="ORF">K7X08_030186</name>
</gene>
<keyword evidence="1" id="KW-0812">Transmembrane</keyword>